<dbReference type="RefSeq" id="WP_182605436.1">
    <property type="nucleotide sequence ID" value="NZ_VKHT01000128.1"/>
</dbReference>
<evidence type="ECO:0000313" key="3">
    <source>
        <dbReference type="Proteomes" id="UP000538929"/>
    </source>
</evidence>
<name>A0A7W3Y100_9ACTN</name>
<proteinExistence type="predicted"/>
<comment type="caution">
    <text evidence="2">The sequence shown here is derived from an EMBL/GenBank/DDBJ whole genome shotgun (WGS) entry which is preliminary data.</text>
</comment>
<feature type="region of interest" description="Disordered" evidence="1">
    <location>
        <begin position="1"/>
        <end position="34"/>
    </location>
</feature>
<evidence type="ECO:0000256" key="1">
    <source>
        <dbReference type="SAM" id="MobiDB-lite"/>
    </source>
</evidence>
<evidence type="ECO:0000313" key="2">
    <source>
        <dbReference type="EMBL" id="MBB0243821.1"/>
    </source>
</evidence>
<keyword evidence="3" id="KW-1185">Reference proteome</keyword>
<gene>
    <name evidence="2" type="ORF">FNQ90_06810</name>
</gene>
<accession>A0A7W3Y100</accession>
<dbReference type="Proteomes" id="UP000538929">
    <property type="component" value="Unassembled WGS sequence"/>
</dbReference>
<feature type="compositionally biased region" description="Basic residues" evidence="1">
    <location>
        <begin position="1"/>
        <end position="10"/>
    </location>
</feature>
<reference evidence="3" key="1">
    <citation type="submission" date="2019-10" db="EMBL/GenBank/DDBJ databases">
        <title>Streptomyces sp. nov., a novel actinobacterium isolated from alkaline environment.</title>
        <authorList>
            <person name="Golinska P."/>
        </authorList>
    </citation>
    <scope>NUCLEOTIDE SEQUENCE [LARGE SCALE GENOMIC DNA]</scope>
    <source>
        <strain evidence="3">DSM 42118</strain>
    </source>
</reference>
<protein>
    <submittedName>
        <fullName evidence="2">ATP/GTP-binding protein</fullName>
    </submittedName>
</protein>
<dbReference type="AlphaFoldDB" id="A0A7W3Y100"/>
<dbReference type="EMBL" id="VKHT01000128">
    <property type="protein sequence ID" value="MBB0243821.1"/>
    <property type="molecule type" value="Genomic_DNA"/>
</dbReference>
<sequence length="106" mass="12256">MSPRRNHRRDRRPDTRGSGEGGARGTETTEDWRGEEWVVRRVSGAAAVKHYRCPGCDQEIAPGLPHVVAWQRFGAVDDRRHWHSGCWTARDRRAPVVRRSRNAPRY</sequence>
<organism evidence="2 3">
    <name type="scientific">Streptomyces alkaliphilus</name>
    <dbReference type="NCBI Taxonomy" id="1472722"/>
    <lineage>
        <taxon>Bacteria</taxon>
        <taxon>Bacillati</taxon>
        <taxon>Actinomycetota</taxon>
        <taxon>Actinomycetes</taxon>
        <taxon>Kitasatosporales</taxon>
        <taxon>Streptomycetaceae</taxon>
        <taxon>Streptomyces</taxon>
    </lineage>
</organism>